<dbReference type="InParanoid" id="W5NIL2"/>
<dbReference type="RefSeq" id="XP_015218800.1">
    <property type="nucleotide sequence ID" value="XM_015363314.1"/>
</dbReference>
<keyword evidence="4" id="KW-0399">Innate immunity</keyword>
<dbReference type="EMBL" id="AHAT01001711">
    <property type="status" value="NOT_ANNOTATED_CDS"/>
    <property type="molecule type" value="Genomic_DNA"/>
</dbReference>
<keyword evidence="9" id="KW-0067">ATP-binding</keyword>
<dbReference type="OrthoDB" id="120976at2759"/>
<dbReference type="Ensembl" id="ENSLOCT00000020506.1">
    <property type="protein sequence ID" value="ENSLOCP00000020471.1"/>
    <property type="gene ID" value="ENSLOCG00000016573.1"/>
</dbReference>
<dbReference type="Bgee" id="ENSLOCG00000016573">
    <property type="expression patterns" value="Expressed in pharyngeal gill and 12 other cell types or tissues"/>
</dbReference>
<dbReference type="InterPro" id="IPR027417">
    <property type="entry name" value="P-loop_NTPase"/>
</dbReference>
<dbReference type="Pfam" id="PF22524">
    <property type="entry name" value="WHD_Nlrc4"/>
    <property type="match status" value="1"/>
</dbReference>
<evidence type="ECO:0000256" key="9">
    <source>
        <dbReference type="ARBA" id="ARBA00022840"/>
    </source>
</evidence>
<dbReference type="InterPro" id="IPR007111">
    <property type="entry name" value="NACHT_NTPase"/>
</dbReference>
<dbReference type="GO" id="GO:0005829">
    <property type="term" value="C:cytosol"/>
    <property type="evidence" value="ECO:0007669"/>
    <property type="project" value="UniProtKB-SubCell"/>
</dbReference>
<dbReference type="GO" id="GO:0006954">
    <property type="term" value="P:inflammatory response"/>
    <property type="evidence" value="ECO:0007669"/>
    <property type="project" value="UniProtKB-KW"/>
</dbReference>
<dbReference type="SMART" id="SM00114">
    <property type="entry name" value="CARD"/>
    <property type="match status" value="1"/>
</dbReference>
<feature type="domain" description="CARD" evidence="13">
    <location>
        <begin position="1"/>
        <end position="88"/>
    </location>
</feature>
<dbReference type="RefSeq" id="XP_015218802.1">
    <property type="nucleotide sequence ID" value="XM_015363316.1"/>
</dbReference>
<evidence type="ECO:0000256" key="12">
    <source>
        <dbReference type="ARBA" id="ARBA00030378"/>
    </source>
</evidence>
<evidence type="ECO:0000259" key="14">
    <source>
        <dbReference type="PROSITE" id="PS50837"/>
    </source>
</evidence>
<dbReference type="PROSITE" id="PS50837">
    <property type="entry name" value="NACHT"/>
    <property type="match status" value="1"/>
</dbReference>
<dbReference type="SUPFAM" id="SSF52047">
    <property type="entry name" value="RNI-like"/>
    <property type="match status" value="1"/>
</dbReference>
<evidence type="ECO:0000256" key="4">
    <source>
        <dbReference type="ARBA" id="ARBA00022588"/>
    </source>
</evidence>
<evidence type="ECO:0000256" key="3">
    <source>
        <dbReference type="ARBA" id="ARBA00022490"/>
    </source>
</evidence>
<dbReference type="HOGENOM" id="CLU_011683_0_0_1"/>
<accession>W5NIL2</accession>
<evidence type="ECO:0000256" key="6">
    <source>
        <dbReference type="ARBA" id="ARBA00022703"/>
    </source>
</evidence>
<dbReference type="Gene3D" id="3.40.50.300">
    <property type="entry name" value="P-loop containing nucleotide triphosphate hydrolases"/>
    <property type="match status" value="1"/>
</dbReference>
<evidence type="ECO:0000256" key="10">
    <source>
        <dbReference type="ARBA" id="ARBA00022859"/>
    </source>
</evidence>
<evidence type="ECO:0000259" key="13">
    <source>
        <dbReference type="PROSITE" id="PS50209"/>
    </source>
</evidence>
<keyword evidence="8" id="KW-0547">Nucleotide-binding</keyword>
<feature type="domain" description="NACHT" evidence="14">
    <location>
        <begin position="163"/>
        <end position="252"/>
    </location>
</feature>
<dbReference type="Proteomes" id="UP000018468">
    <property type="component" value="Linkage group LG16"/>
</dbReference>
<comment type="subcellular location">
    <subcellularLocation>
        <location evidence="1">Cytoplasm</location>
        <location evidence="1">Cytosol</location>
    </subcellularLocation>
</comment>
<dbReference type="InterPro" id="IPR011029">
    <property type="entry name" value="DEATH-like_dom_sf"/>
</dbReference>
<dbReference type="SUPFAM" id="SSF52540">
    <property type="entry name" value="P-loop containing nucleoside triphosphate hydrolases"/>
    <property type="match status" value="1"/>
</dbReference>
<reference evidence="16" key="1">
    <citation type="submission" date="2011-12" db="EMBL/GenBank/DDBJ databases">
        <title>The Draft Genome of Lepisosteus oculatus.</title>
        <authorList>
            <consortium name="The Broad Institute Genome Assembly &amp; Analysis Group"/>
            <consortium name="Computational R&amp;D Group"/>
            <consortium name="and Sequencing Platform"/>
            <person name="Di Palma F."/>
            <person name="Alfoldi J."/>
            <person name="Johnson J."/>
            <person name="Berlin A."/>
            <person name="Gnerre S."/>
            <person name="Jaffe D."/>
            <person name="MacCallum I."/>
            <person name="Young S."/>
            <person name="Walker B.J."/>
            <person name="Lander E.S."/>
            <person name="Lindblad-Toh K."/>
        </authorList>
    </citation>
    <scope>NUCLEOTIDE SEQUENCE [LARGE SCALE GENOMIC DNA]</scope>
</reference>
<dbReference type="Gene3D" id="3.80.10.10">
    <property type="entry name" value="Ribonuclease Inhibitor"/>
    <property type="match status" value="1"/>
</dbReference>
<keyword evidence="10" id="KW-0391">Immunity</keyword>
<dbReference type="RefSeq" id="XP_015218801.1">
    <property type="nucleotide sequence ID" value="XM_015363315.1"/>
</dbReference>
<dbReference type="GO" id="GO:0042981">
    <property type="term" value="P:regulation of apoptotic process"/>
    <property type="evidence" value="ECO:0007669"/>
    <property type="project" value="InterPro"/>
</dbReference>
<name>W5NIL2_LEPOC</name>
<keyword evidence="7" id="KW-0677">Repeat</keyword>
<dbReference type="Pfam" id="PF00619">
    <property type="entry name" value="CARD"/>
    <property type="match status" value="1"/>
</dbReference>
<keyword evidence="11" id="KW-0395">Inflammatory response</keyword>
<dbReference type="AlphaFoldDB" id="W5NIL2"/>
<evidence type="ECO:0000313" key="15">
    <source>
        <dbReference type="Ensembl" id="ENSLOCP00000020471.1"/>
    </source>
</evidence>
<organism evidence="15 16">
    <name type="scientific">Lepisosteus oculatus</name>
    <name type="common">Spotted gar</name>
    <dbReference type="NCBI Taxonomy" id="7918"/>
    <lineage>
        <taxon>Eukaryota</taxon>
        <taxon>Metazoa</taxon>
        <taxon>Chordata</taxon>
        <taxon>Craniata</taxon>
        <taxon>Vertebrata</taxon>
        <taxon>Euteleostomi</taxon>
        <taxon>Actinopterygii</taxon>
        <taxon>Neopterygii</taxon>
        <taxon>Holostei</taxon>
        <taxon>Semionotiformes</taxon>
        <taxon>Lepisosteidae</taxon>
        <taxon>Lepisosteus</taxon>
    </lineage>
</organism>
<dbReference type="CDD" id="cd01671">
    <property type="entry name" value="CARD"/>
    <property type="match status" value="1"/>
</dbReference>
<dbReference type="SMART" id="SM00368">
    <property type="entry name" value="LRR_RI"/>
    <property type="match status" value="4"/>
</dbReference>
<dbReference type="eggNOG" id="ENOG502QWRJ">
    <property type="taxonomic scope" value="Eukaryota"/>
</dbReference>
<keyword evidence="6" id="KW-0053">Apoptosis</keyword>
<dbReference type="InterPro" id="IPR053882">
    <property type="entry name" value="Nlrc4-like_WHD"/>
</dbReference>
<dbReference type="KEGG" id="loc:102696211"/>
<dbReference type="PANTHER" id="PTHR47688:SF1">
    <property type="entry name" value="NLR FAMILY CARD DOMAIN-CONTAINING PROTEIN 4"/>
    <property type="match status" value="1"/>
</dbReference>
<evidence type="ECO:0000256" key="2">
    <source>
        <dbReference type="ARBA" id="ARBA00015338"/>
    </source>
</evidence>
<dbReference type="Gene3D" id="1.10.533.10">
    <property type="entry name" value="Death Domain, Fas"/>
    <property type="match status" value="1"/>
</dbReference>
<dbReference type="GO" id="GO:0006915">
    <property type="term" value="P:apoptotic process"/>
    <property type="evidence" value="ECO:0007669"/>
    <property type="project" value="UniProtKB-KW"/>
</dbReference>
<keyword evidence="16" id="KW-1185">Reference proteome</keyword>
<dbReference type="InterPro" id="IPR042220">
    <property type="entry name" value="NLRC4"/>
</dbReference>
<evidence type="ECO:0000256" key="1">
    <source>
        <dbReference type="ARBA" id="ARBA00004514"/>
    </source>
</evidence>
<evidence type="ECO:0000313" key="16">
    <source>
        <dbReference type="Proteomes" id="UP000018468"/>
    </source>
</evidence>
<sequence length="1042" mass="119523">MDFIRKNYVELIERMGITITHQIADHIYSKSVIDLEEKDEIYCEKTGPKAARKIIDLIQQKGEKACRLFVDCLRVKDVFLFEDLLGRSLPEVPTKQNIDMMAEDLKHLYKSAYFQKFHPLGEDIDIIFDLETTFTDAQFWKKDIWNQRKGTMTLSHFLGEFKNPTVIEGGAGKGKTTLLKRIAALWASGETSVLNKYRLVFFISLSAAEREIYETVCEQLLRVPYEIDKETFQNSLRFLKEEVLFLLDGYDEFKPANCPEIEDMIKHNFRFKNTVIVTTRTESVSNVRPIAEIIAEIGDLSEENSKVIIRNILGPELSKGLLQQLENSSTMQELMKTPLFVVIACAIRLGDTSIIPKTQTVLFRTLYDLMISKNQYKISFMTSETVQESINVCGDLALRGIFEHCFEFYLRKELHSEQEDVLLKSGLLNKYTAQRMEPVYRFFHKSFQEYIAGRRLHGLLTSAKESEMKMGYQYLNQIDNISDISNKYYNLLMYTCGSSTQAASIVIQHMTNVKKHGRLLGTPLETDRPHVPSDNNQEQISQNMEELHKLQEVSMESFVNCALNFFAESLSKNELSAEFEFFFQKKKLHISSQSIPTCLSDFFQYLPKCLAALELIELELFGNLHCSEIPNQSKKTYIPEKAVSLFFDWSHSLNSIEVSLNDFQRLSKKDITYLGKICCSAKSLRLLLTRSKGISGKLPDVLKMCEYNLKDLVIEETPLTLTDEQHIVLMKQLKTLYISDLQTERLPGGLLEGIQNLQNLEKLNLINIKMAEDDAKQLAEGVKHLQRLQELHLAKLEGIGNGLRFIIDAATSRDCCLKKMVLVNCCLTKEAVIILAENLRNANKLESLDLFENQLEEDASGCVEKLIDKLRALPSLQTLMLPWGQNVKDSLSKLLDFLKNLPGLQKLGLQSWHLTDKDLELLSSSIQNGHLRDLQHLDLSENCVSSQGWHRFLGALGMLKKLRVMDLSSKEGMQPEPRLINDLGKLIFELSALRRVGLQRWHLDKEYLKCLNKGNVVFGREFQLLVSSDYIEEDETDEESHM</sequence>
<dbReference type="GeneTree" id="ENSGT00940000161744"/>
<dbReference type="InterPro" id="IPR040535">
    <property type="entry name" value="NLRC4_HD"/>
</dbReference>
<keyword evidence="3" id="KW-0963">Cytoplasm</keyword>
<evidence type="ECO:0000256" key="11">
    <source>
        <dbReference type="ARBA" id="ARBA00023198"/>
    </source>
</evidence>
<dbReference type="Pfam" id="PF17889">
    <property type="entry name" value="NLRC4_HD"/>
    <property type="match status" value="1"/>
</dbReference>
<reference evidence="15" key="3">
    <citation type="submission" date="2025-09" db="UniProtKB">
        <authorList>
            <consortium name="Ensembl"/>
        </authorList>
    </citation>
    <scope>IDENTIFICATION</scope>
</reference>
<dbReference type="PANTHER" id="PTHR47688">
    <property type="entry name" value="NLR FAMILY CARD DOMAIN-CONTAINING PROTEIN 4"/>
    <property type="match status" value="1"/>
</dbReference>
<reference evidence="15" key="2">
    <citation type="submission" date="2025-08" db="UniProtKB">
        <authorList>
            <consortium name="Ensembl"/>
        </authorList>
    </citation>
    <scope>IDENTIFICATION</scope>
</reference>
<dbReference type="InterPro" id="IPR001315">
    <property type="entry name" value="CARD"/>
</dbReference>
<evidence type="ECO:0000256" key="5">
    <source>
        <dbReference type="ARBA" id="ARBA00022614"/>
    </source>
</evidence>
<evidence type="ECO:0000256" key="8">
    <source>
        <dbReference type="ARBA" id="ARBA00022741"/>
    </source>
</evidence>
<dbReference type="PROSITE" id="PS50209">
    <property type="entry name" value="CARD"/>
    <property type="match status" value="1"/>
</dbReference>
<dbReference type="Gene3D" id="1.10.1900.50">
    <property type="match status" value="1"/>
</dbReference>
<dbReference type="FunFam" id="3.80.10.10:FF:000364">
    <property type="entry name" value="NLR family CARD domain containing 4"/>
    <property type="match status" value="1"/>
</dbReference>
<dbReference type="InterPro" id="IPR032675">
    <property type="entry name" value="LRR_dom_sf"/>
</dbReference>
<keyword evidence="5" id="KW-0433">Leucine-rich repeat</keyword>
<evidence type="ECO:0000256" key="7">
    <source>
        <dbReference type="ARBA" id="ARBA00022737"/>
    </source>
</evidence>
<dbReference type="GeneID" id="102696211"/>
<dbReference type="SUPFAM" id="SSF47986">
    <property type="entry name" value="DEATH domain"/>
    <property type="match status" value="1"/>
</dbReference>
<dbReference type="STRING" id="7918.ENSLOCP00000020471"/>
<dbReference type="Pfam" id="PF05729">
    <property type="entry name" value="NACHT"/>
    <property type="match status" value="1"/>
</dbReference>
<dbReference type="GO" id="GO:0045087">
    <property type="term" value="P:innate immune response"/>
    <property type="evidence" value="ECO:0007669"/>
    <property type="project" value="UniProtKB-KW"/>
</dbReference>
<dbReference type="OMA" id="STWANIR"/>
<proteinExistence type="predicted"/>
<dbReference type="GO" id="GO:0005524">
    <property type="term" value="F:ATP binding"/>
    <property type="evidence" value="ECO:0007669"/>
    <property type="project" value="UniProtKB-KW"/>
</dbReference>
<protein>
    <recommendedName>
        <fullName evidence="2">NLR family CARD domain-containing protein 4</fullName>
    </recommendedName>
    <alternativeName>
        <fullName evidence="12">Ice protease-activating factor</fullName>
    </alternativeName>
</protein>